<dbReference type="Gene3D" id="1.10.530.10">
    <property type="match status" value="1"/>
</dbReference>
<name>E8RP38_ASTEC</name>
<keyword evidence="6" id="KW-1185">Reference proteome</keyword>
<dbReference type="SUPFAM" id="SSF53955">
    <property type="entry name" value="Lysozyme-like"/>
    <property type="match status" value="1"/>
</dbReference>
<proteinExistence type="inferred from homology"/>
<evidence type="ECO:0000259" key="4">
    <source>
        <dbReference type="Pfam" id="PF01464"/>
    </source>
</evidence>
<keyword evidence="3" id="KW-0732">Signal</keyword>
<dbReference type="RefSeq" id="WP_013478840.1">
    <property type="nucleotide sequence ID" value="NC_014816.1"/>
</dbReference>
<dbReference type="PANTHER" id="PTHR37423:SF2">
    <property type="entry name" value="MEMBRANE-BOUND LYTIC MUREIN TRANSGLYCOSYLASE C"/>
    <property type="match status" value="1"/>
</dbReference>
<evidence type="ECO:0000256" key="2">
    <source>
        <dbReference type="ARBA" id="ARBA00009387"/>
    </source>
</evidence>
<dbReference type="GO" id="GO:0016020">
    <property type="term" value="C:membrane"/>
    <property type="evidence" value="ECO:0007669"/>
    <property type="project" value="InterPro"/>
</dbReference>
<dbReference type="eggNOG" id="COG0741">
    <property type="taxonomic scope" value="Bacteria"/>
</dbReference>
<dbReference type="HOGENOM" id="CLU_065765_1_3_5"/>
<evidence type="ECO:0000256" key="1">
    <source>
        <dbReference type="ARBA" id="ARBA00007734"/>
    </source>
</evidence>
<feature type="signal peptide" evidence="3">
    <location>
        <begin position="1"/>
        <end position="25"/>
    </location>
</feature>
<dbReference type="InterPro" id="IPR008258">
    <property type="entry name" value="Transglycosylase_SLT_dom_1"/>
</dbReference>
<feature type="chain" id="PRO_5003226897" evidence="3">
    <location>
        <begin position="26"/>
        <end position="184"/>
    </location>
</feature>
<organism evidence="5 6">
    <name type="scientific">Asticcacaulis excentricus (strain ATCC 15261 / DSM 4724 / KCTC 12464 / NCIMB 9791 / VKM B-1370 / CB 48)</name>
    <dbReference type="NCBI Taxonomy" id="573065"/>
    <lineage>
        <taxon>Bacteria</taxon>
        <taxon>Pseudomonadati</taxon>
        <taxon>Pseudomonadota</taxon>
        <taxon>Alphaproteobacteria</taxon>
        <taxon>Caulobacterales</taxon>
        <taxon>Caulobacteraceae</taxon>
        <taxon>Asticcacaulis</taxon>
    </lineage>
</organism>
<dbReference type="InterPro" id="IPR000189">
    <property type="entry name" value="Transglyc_AS"/>
</dbReference>
<reference evidence="6" key="1">
    <citation type="submission" date="2010-12" db="EMBL/GenBank/DDBJ databases">
        <title>Complete sequence of chromosome 1 of Asticcacaulis excentricus CB 48.</title>
        <authorList>
            <consortium name="US DOE Joint Genome Institute"/>
            <person name="Lucas S."/>
            <person name="Copeland A."/>
            <person name="Lapidus A."/>
            <person name="Cheng J.-F."/>
            <person name="Bruce D."/>
            <person name="Goodwin L."/>
            <person name="Pitluck S."/>
            <person name="Teshima H."/>
            <person name="Davenport K."/>
            <person name="Detter J.C."/>
            <person name="Han C."/>
            <person name="Tapia R."/>
            <person name="Land M."/>
            <person name="Hauser L."/>
            <person name="Jeffries C."/>
            <person name="Kyrpides N."/>
            <person name="Ivanova N."/>
            <person name="Ovchinnikova G."/>
            <person name="Brun Y.V."/>
            <person name="Woyke T."/>
        </authorList>
    </citation>
    <scope>NUCLEOTIDE SEQUENCE [LARGE SCALE GENOMIC DNA]</scope>
    <source>
        <strain evidence="6">ATCC 15261 / DSM 4724 / KCTC 12464 / NCIMB 9791 / VKM B-1370 / CB 48</strain>
    </source>
</reference>
<dbReference type="EMBL" id="CP002395">
    <property type="protein sequence ID" value="ADU13008.1"/>
    <property type="molecule type" value="Genomic_DNA"/>
</dbReference>
<evidence type="ECO:0000313" key="5">
    <source>
        <dbReference type="EMBL" id="ADU13008.1"/>
    </source>
</evidence>
<gene>
    <name evidence="5" type="ordered locus">Astex_1336</name>
</gene>
<evidence type="ECO:0000313" key="6">
    <source>
        <dbReference type="Proteomes" id="UP000001492"/>
    </source>
</evidence>
<feature type="domain" description="Transglycosylase SLT" evidence="4">
    <location>
        <begin position="56"/>
        <end position="153"/>
    </location>
</feature>
<comment type="similarity">
    <text evidence="1">Belongs to the transglycosylase Slt family.</text>
</comment>
<sequence>MRAFLTTAGTMGVVLCAALPTAAQVFELADDGDFHTLCASVPPVTVQTTSLPYQDVIQAAAERYSLSADFLIAVIRQESDFNPKAISPRGAIGLMQLMPATAAELGVDPFDPQGNVFGGAAYLRRQLDRFDGRIDLALAAYNAGAGAVNRHGGVPPYTETQAYVARSLDRLSVKTDPQPTETCS</sequence>
<dbReference type="PANTHER" id="PTHR37423">
    <property type="entry name" value="SOLUBLE LYTIC MUREIN TRANSGLYCOSYLASE-RELATED"/>
    <property type="match status" value="1"/>
</dbReference>
<dbReference type="KEGG" id="aex:Astex_1336"/>
<dbReference type="STRING" id="573065.Astex_1336"/>
<dbReference type="GO" id="GO:0000270">
    <property type="term" value="P:peptidoglycan metabolic process"/>
    <property type="evidence" value="ECO:0007669"/>
    <property type="project" value="InterPro"/>
</dbReference>
<dbReference type="Proteomes" id="UP000001492">
    <property type="component" value="Chromosome 1"/>
</dbReference>
<dbReference type="InterPro" id="IPR023346">
    <property type="entry name" value="Lysozyme-like_dom_sf"/>
</dbReference>
<accession>E8RP38</accession>
<dbReference type="CDD" id="cd00254">
    <property type="entry name" value="LT-like"/>
    <property type="match status" value="1"/>
</dbReference>
<dbReference type="GO" id="GO:0008933">
    <property type="term" value="F:peptidoglycan lytic transglycosylase activity"/>
    <property type="evidence" value="ECO:0007669"/>
    <property type="project" value="InterPro"/>
</dbReference>
<protein>
    <submittedName>
        <fullName evidence="5">Lytic transglycosylase catalytic</fullName>
    </submittedName>
</protein>
<dbReference type="PROSITE" id="PS00922">
    <property type="entry name" value="TRANSGLYCOSYLASE"/>
    <property type="match status" value="1"/>
</dbReference>
<dbReference type="Pfam" id="PF01464">
    <property type="entry name" value="SLT"/>
    <property type="match status" value="1"/>
</dbReference>
<dbReference type="AlphaFoldDB" id="E8RP38"/>
<evidence type="ECO:0000256" key="3">
    <source>
        <dbReference type="SAM" id="SignalP"/>
    </source>
</evidence>
<comment type="similarity">
    <text evidence="2">Belongs to the virb1 family.</text>
</comment>